<dbReference type="SUPFAM" id="SSF47598">
    <property type="entry name" value="Ribbon-helix-helix"/>
    <property type="match status" value="1"/>
</dbReference>
<keyword evidence="2" id="KW-1185">Reference proteome</keyword>
<organism evidence="1 2">
    <name type="scientific">Mycetocola tolaasinivorans</name>
    <dbReference type="NCBI Taxonomy" id="76635"/>
    <lineage>
        <taxon>Bacteria</taxon>
        <taxon>Bacillati</taxon>
        <taxon>Actinomycetota</taxon>
        <taxon>Actinomycetes</taxon>
        <taxon>Micrococcales</taxon>
        <taxon>Microbacteriaceae</taxon>
        <taxon>Mycetocola</taxon>
    </lineage>
</organism>
<sequence>MSTDVLSVCLPGETRARLDALAVATGRPVTFHVREAVMEYLESLEYAHTLRAEAEVIRRGETRTRTLNAVKADLNLD</sequence>
<gene>
    <name evidence="1" type="ORF">D9V32_05695</name>
</gene>
<dbReference type="GO" id="GO:0016853">
    <property type="term" value="F:isomerase activity"/>
    <property type="evidence" value="ECO:0007669"/>
    <property type="project" value="UniProtKB-KW"/>
</dbReference>
<dbReference type="InterPro" id="IPR010985">
    <property type="entry name" value="Ribbon_hlx_hlx"/>
</dbReference>
<evidence type="ECO:0000313" key="1">
    <source>
        <dbReference type="EMBL" id="RLP76363.1"/>
    </source>
</evidence>
<dbReference type="OrthoDB" id="9812023at2"/>
<proteinExistence type="predicted"/>
<comment type="caution">
    <text evidence="1">The sequence shown here is derived from an EMBL/GenBank/DDBJ whole genome shotgun (WGS) entry which is preliminary data.</text>
</comment>
<keyword evidence="1" id="KW-0413">Isomerase</keyword>
<dbReference type="EMBL" id="RCUX01000004">
    <property type="protein sequence ID" value="RLP76363.1"/>
    <property type="molecule type" value="Genomic_DNA"/>
</dbReference>
<dbReference type="RefSeq" id="WP_121647944.1">
    <property type="nucleotide sequence ID" value="NZ_RCUX01000004.1"/>
</dbReference>
<name>A0A3L7A7U1_9MICO</name>
<reference evidence="1 2" key="1">
    <citation type="submission" date="2018-10" db="EMBL/GenBank/DDBJ databases">
        <authorList>
            <person name="Li J."/>
        </authorList>
    </citation>
    <scope>NUCLEOTIDE SEQUENCE [LARGE SCALE GENOMIC DNA]</scope>
    <source>
        <strain evidence="1 2">IF 016277</strain>
    </source>
</reference>
<dbReference type="AlphaFoldDB" id="A0A3L7A7U1"/>
<protein>
    <submittedName>
        <fullName evidence="1">Peptidylprolyl isomerase</fullName>
    </submittedName>
</protein>
<dbReference type="Proteomes" id="UP000272503">
    <property type="component" value="Unassembled WGS sequence"/>
</dbReference>
<dbReference type="GO" id="GO:0006355">
    <property type="term" value="P:regulation of DNA-templated transcription"/>
    <property type="evidence" value="ECO:0007669"/>
    <property type="project" value="InterPro"/>
</dbReference>
<evidence type="ECO:0000313" key="2">
    <source>
        <dbReference type="Proteomes" id="UP000272503"/>
    </source>
</evidence>
<accession>A0A3L7A7U1</accession>